<evidence type="ECO:0000313" key="9">
    <source>
        <dbReference type="Proteomes" id="UP000646749"/>
    </source>
</evidence>
<dbReference type="SUPFAM" id="SSF48452">
    <property type="entry name" value="TPR-like"/>
    <property type="match status" value="1"/>
</dbReference>
<gene>
    <name evidence="8" type="ORF">Pen02_72440</name>
</gene>
<dbReference type="SUPFAM" id="SSF52540">
    <property type="entry name" value="P-loop containing nucleoside triphosphate hydrolases"/>
    <property type="match status" value="1"/>
</dbReference>
<comment type="caution">
    <text evidence="8">The sequence shown here is derived from an EMBL/GenBank/DDBJ whole genome shotgun (WGS) entry which is preliminary data.</text>
</comment>
<dbReference type="InterPro" id="IPR051677">
    <property type="entry name" value="AfsR-DnrI-RedD_regulator"/>
</dbReference>
<dbReference type="Proteomes" id="UP000646749">
    <property type="component" value="Unassembled WGS sequence"/>
</dbReference>
<dbReference type="PROSITE" id="PS51755">
    <property type="entry name" value="OMPR_PHOB"/>
    <property type="match status" value="1"/>
</dbReference>
<dbReference type="InterPro" id="IPR036388">
    <property type="entry name" value="WH-like_DNA-bd_sf"/>
</dbReference>
<dbReference type="EMBL" id="BONW01000042">
    <property type="protein sequence ID" value="GIG92308.1"/>
    <property type="molecule type" value="Genomic_DNA"/>
</dbReference>
<evidence type="ECO:0000256" key="2">
    <source>
        <dbReference type="ARBA" id="ARBA00023015"/>
    </source>
</evidence>
<dbReference type="PANTHER" id="PTHR35807">
    <property type="entry name" value="TRANSCRIPTIONAL REGULATOR REDD-RELATED"/>
    <property type="match status" value="1"/>
</dbReference>
<evidence type="ECO:0000256" key="3">
    <source>
        <dbReference type="ARBA" id="ARBA00023125"/>
    </source>
</evidence>
<keyword evidence="9" id="KW-1185">Reference proteome</keyword>
<dbReference type="CDD" id="cd15831">
    <property type="entry name" value="BTAD"/>
    <property type="match status" value="1"/>
</dbReference>
<feature type="domain" description="OmpR/PhoB-type" evidence="7">
    <location>
        <begin position="1"/>
        <end position="105"/>
    </location>
</feature>
<sequence length="1084" mass="116192">MPPADADPVRLRILGPLRMWRGAAELDPGPRQQAYLLALLLARVGQPITTSELTGLIWGDDVPTSALNVIQKYVGALRRLLEPAISVREAGSYLHRRGNAYLFSAGPGMLDLVAFRELLDAARGALARQHPETAFEHYVEALDLWQGPAAEGFTHGTTAMAIFAALDDEFHAACTAAADLAVSLRRPERVLPALQLATKMAPFHEPVQTSLISILGAAGRQAEALSAFRVLRDRLADELGIDPGPELQAAYLRVLTQAPASQPAAVTAGKAGGGPARKPAGLIGRAEELAVLRQSVEAALTGGTGLAVVEGEPGVGKTRLLEEVAELADQGGARVVWASCLEGDGTPSMWPWEQALGTVVDSLPGSAREKWLASELGSLLESRDDDGGPTVSGGRAQFRLFEQVVTVIGQVAAERPVLLVLDDLQWADAASLQLFGHLAGRLPAGTAIIGALRDRAPTPGSDLSRVLAAASRLSSHRRIRLGPLSLAEVAELIRREAGHQPGADVARSIHARTAGNPFYVRELSRLLSDRGALADDAAPVRAGVPSTVRDVVRGRMASLDDAARDLLQVAALLGRDVDLGLLARAAGTDAADCLERLEPLRALGLLEAGPEDPFSMRFAHDLVRESITETTAPQRAIRLHLRVADALETSRADDESVTERLAYHLWAAGPLADPVRTAEALKRAGRRAATKLAFAAADRHLETAAQVARNAGLPELELSALSLLAIAPRRQAGFGGTTFDLLERAEHLARQLGRDVEAAGLLFARLFGAYTFLEPDREHLVRRLYEQGEASSDPILRVYGRQAWGLHQWDIGNIGEAYRYFMANDPAVLHGAVSAHSGTSVRRDVSGEWPGWRAVVTALHGDAGTAGTMIDEWNGPADPLGVATWAYYITIIASMAGDADWVIRTIERWMAMGTGRTAVQQEHYVRLNWYWARALTGADPAGIAAEAEQLLATTLVDPPRWGIAYHNGLLAEMWLAAGRPVEAGAALDRADRALEAHGQRYAEGLVRLLRARLLHARGEPVDVVRAAAEAARVWSAGHESHLFARRAEEFVASLGRPPISRQQRGGHHPSDGRPSPGTATARPW</sequence>
<dbReference type="InterPro" id="IPR001867">
    <property type="entry name" value="OmpR/PhoB-type_DNA-bd"/>
</dbReference>
<accession>A0ABQ4EC52</accession>
<evidence type="ECO:0000256" key="6">
    <source>
        <dbReference type="SAM" id="MobiDB-lite"/>
    </source>
</evidence>
<dbReference type="SMART" id="SM01043">
    <property type="entry name" value="BTAD"/>
    <property type="match status" value="1"/>
</dbReference>
<evidence type="ECO:0000256" key="5">
    <source>
        <dbReference type="PROSITE-ProRule" id="PRU01091"/>
    </source>
</evidence>
<evidence type="ECO:0000259" key="7">
    <source>
        <dbReference type="PROSITE" id="PS51755"/>
    </source>
</evidence>
<dbReference type="InterPro" id="IPR027417">
    <property type="entry name" value="P-loop_NTPase"/>
</dbReference>
<dbReference type="InterPro" id="IPR041664">
    <property type="entry name" value="AAA_16"/>
</dbReference>
<evidence type="ECO:0000256" key="1">
    <source>
        <dbReference type="ARBA" id="ARBA00005820"/>
    </source>
</evidence>
<dbReference type="InterPro" id="IPR011990">
    <property type="entry name" value="TPR-like_helical_dom_sf"/>
</dbReference>
<reference evidence="8 9" key="1">
    <citation type="submission" date="2021-01" db="EMBL/GenBank/DDBJ databases">
        <title>Whole genome shotgun sequence of Plantactinospora endophytica NBRC 110450.</title>
        <authorList>
            <person name="Komaki H."/>
            <person name="Tamura T."/>
        </authorList>
    </citation>
    <scope>NUCLEOTIDE SEQUENCE [LARGE SCALE GENOMIC DNA]</scope>
    <source>
        <strain evidence="8 9">NBRC 110450</strain>
    </source>
</reference>
<dbReference type="InterPro" id="IPR016032">
    <property type="entry name" value="Sig_transdc_resp-reg_C-effctor"/>
</dbReference>
<dbReference type="Pfam" id="PF13191">
    <property type="entry name" value="AAA_16"/>
    <property type="match status" value="1"/>
</dbReference>
<evidence type="ECO:0000313" key="8">
    <source>
        <dbReference type="EMBL" id="GIG92308.1"/>
    </source>
</evidence>
<dbReference type="SUPFAM" id="SSF46894">
    <property type="entry name" value="C-terminal effector domain of the bipartite response regulators"/>
    <property type="match status" value="1"/>
</dbReference>
<dbReference type="Gene3D" id="3.40.50.300">
    <property type="entry name" value="P-loop containing nucleotide triphosphate hydrolases"/>
    <property type="match status" value="1"/>
</dbReference>
<protein>
    <recommendedName>
        <fullName evidence="7">OmpR/PhoB-type domain-containing protein</fullName>
    </recommendedName>
</protein>
<dbReference type="Gene3D" id="1.10.10.10">
    <property type="entry name" value="Winged helix-like DNA-binding domain superfamily/Winged helix DNA-binding domain"/>
    <property type="match status" value="1"/>
</dbReference>
<feature type="region of interest" description="Disordered" evidence="6">
    <location>
        <begin position="1056"/>
        <end position="1084"/>
    </location>
</feature>
<dbReference type="Gene3D" id="1.25.40.10">
    <property type="entry name" value="Tetratricopeptide repeat domain"/>
    <property type="match status" value="1"/>
</dbReference>
<evidence type="ECO:0000256" key="4">
    <source>
        <dbReference type="ARBA" id="ARBA00023163"/>
    </source>
</evidence>
<dbReference type="Pfam" id="PF03704">
    <property type="entry name" value="BTAD"/>
    <property type="match status" value="1"/>
</dbReference>
<organism evidence="8 9">
    <name type="scientific">Plantactinospora endophytica</name>
    <dbReference type="NCBI Taxonomy" id="673535"/>
    <lineage>
        <taxon>Bacteria</taxon>
        <taxon>Bacillati</taxon>
        <taxon>Actinomycetota</taxon>
        <taxon>Actinomycetes</taxon>
        <taxon>Micromonosporales</taxon>
        <taxon>Micromonosporaceae</taxon>
        <taxon>Plantactinospora</taxon>
    </lineage>
</organism>
<keyword evidence="3 5" id="KW-0238">DNA-binding</keyword>
<proteinExistence type="inferred from homology"/>
<dbReference type="PANTHER" id="PTHR35807:SF1">
    <property type="entry name" value="TRANSCRIPTIONAL REGULATOR REDD"/>
    <property type="match status" value="1"/>
</dbReference>
<name>A0ABQ4EC52_9ACTN</name>
<feature type="DNA-binding region" description="OmpR/PhoB-type" evidence="5">
    <location>
        <begin position="1"/>
        <end position="105"/>
    </location>
</feature>
<keyword evidence="2" id="KW-0805">Transcription regulation</keyword>
<comment type="similarity">
    <text evidence="1">Belongs to the AfsR/DnrI/RedD regulatory family.</text>
</comment>
<dbReference type="InterPro" id="IPR005158">
    <property type="entry name" value="BTAD"/>
</dbReference>
<dbReference type="SMART" id="SM00862">
    <property type="entry name" value="Trans_reg_C"/>
    <property type="match status" value="1"/>
</dbReference>
<keyword evidence="4" id="KW-0804">Transcription</keyword>